<dbReference type="EMBL" id="JAHRIP010089873">
    <property type="protein sequence ID" value="MEQ2316706.1"/>
    <property type="molecule type" value="Genomic_DNA"/>
</dbReference>
<evidence type="ECO:0008006" key="10">
    <source>
        <dbReference type="Google" id="ProtNLM"/>
    </source>
</evidence>
<evidence type="ECO:0000313" key="8">
    <source>
        <dbReference type="EMBL" id="MEQ2316706.1"/>
    </source>
</evidence>
<accession>A0ABV1AEK9</accession>
<evidence type="ECO:0000256" key="5">
    <source>
        <dbReference type="ARBA" id="ARBA00049650"/>
    </source>
</evidence>
<evidence type="ECO:0000313" key="9">
    <source>
        <dbReference type="Proteomes" id="UP001469553"/>
    </source>
</evidence>
<comment type="caution">
    <text evidence="8">The sequence shown here is derived from an EMBL/GenBank/DDBJ whole genome shotgun (WGS) entry which is preliminary data.</text>
</comment>
<dbReference type="PANTHER" id="PTHR15296">
    <property type="entry name" value="MEMBRANE-ASSOCIATED PROTEIN MAP17"/>
    <property type="match status" value="1"/>
</dbReference>
<evidence type="ECO:0000256" key="2">
    <source>
        <dbReference type="ARBA" id="ARBA00022692"/>
    </source>
</evidence>
<keyword evidence="3 6" id="KW-1133">Transmembrane helix</keyword>
<proteinExistence type="inferred from homology"/>
<sequence length="102" mass="11366">MRSASELVSCLLLLVGAVTAQTGQPTHYERLLPQWLTGIIAVSGFLLLTFVGFLVKKVWCEESSGRNASMESVRDNEYVESNPYVGNLDNIRWRTACLTQTN</sequence>
<gene>
    <name evidence="8" type="ORF">AMECASPLE_035343</name>
</gene>
<dbReference type="Pfam" id="PF15807">
    <property type="entry name" value="MAP17"/>
    <property type="match status" value="1"/>
</dbReference>
<comment type="similarity">
    <text evidence="5">Belongs to the PDZK1-interacting protein 1/SMIM24 family.</text>
</comment>
<dbReference type="InterPro" id="IPR031627">
    <property type="entry name" value="PDZK1IP1/SMIM24"/>
</dbReference>
<organism evidence="8 9">
    <name type="scientific">Ameca splendens</name>
    <dbReference type="NCBI Taxonomy" id="208324"/>
    <lineage>
        <taxon>Eukaryota</taxon>
        <taxon>Metazoa</taxon>
        <taxon>Chordata</taxon>
        <taxon>Craniata</taxon>
        <taxon>Vertebrata</taxon>
        <taxon>Euteleostomi</taxon>
        <taxon>Actinopterygii</taxon>
        <taxon>Neopterygii</taxon>
        <taxon>Teleostei</taxon>
        <taxon>Neoteleostei</taxon>
        <taxon>Acanthomorphata</taxon>
        <taxon>Ovalentaria</taxon>
        <taxon>Atherinomorphae</taxon>
        <taxon>Cyprinodontiformes</taxon>
        <taxon>Goodeidae</taxon>
        <taxon>Ameca</taxon>
    </lineage>
</organism>
<keyword evidence="7" id="KW-0732">Signal</keyword>
<protein>
    <recommendedName>
        <fullName evidence="10">PDZK1-interacting protein 1</fullName>
    </recommendedName>
</protein>
<evidence type="ECO:0000256" key="6">
    <source>
        <dbReference type="SAM" id="Phobius"/>
    </source>
</evidence>
<evidence type="ECO:0000256" key="4">
    <source>
        <dbReference type="ARBA" id="ARBA00023136"/>
    </source>
</evidence>
<keyword evidence="4 6" id="KW-0472">Membrane</keyword>
<evidence type="ECO:0000256" key="7">
    <source>
        <dbReference type="SAM" id="SignalP"/>
    </source>
</evidence>
<evidence type="ECO:0000256" key="1">
    <source>
        <dbReference type="ARBA" id="ARBA00004167"/>
    </source>
</evidence>
<keyword evidence="9" id="KW-1185">Reference proteome</keyword>
<dbReference type="Proteomes" id="UP001469553">
    <property type="component" value="Unassembled WGS sequence"/>
</dbReference>
<reference evidence="8 9" key="1">
    <citation type="submission" date="2021-06" db="EMBL/GenBank/DDBJ databases">
        <authorList>
            <person name="Palmer J.M."/>
        </authorList>
    </citation>
    <scope>NUCLEOTIDE SEQUENCE [LARGE SCALE GENOMIC DNA]</scope>
    <source>
        <strain evidence="8 9">AS_MEX2019</strain>
        <tissue evidence="8">Muscle</tissue>
    </source>
</reference>
<comment type="subcellular location">
    <subcellularLocation>
        <location evidence="1">Membrane</location>
        <topology evidence="1">Single-pass membrane protein</topology>
    </subcellularLocation>
</comment>
<name>A0ABV1AEK9_9TELE</name>
<dbReference type="PANTHER" id="PTHR15296:SF1">
    <property type="entry name" value="PDZK1 INTERACTING PROTEIN 1"/>
    <property type="match status" value="1"/>
</dbReference>
<keyword evidence="2 6" id="KW-0812">Transmembrane</keyword>
<feature type="signal peptide" evidence="7">
    <location>
        <begin position="1"/>
        <end position="20"/>
    </location>
</feature>
<feature type="transmembrane region" description="Helical" evidence="6">
    <location>
        <begin position="36"/>
        <end position="55"/>
    </location>
</feature>
<evidence type="ECO:0000256" key="3">
    <source>
        <dbReference type="ARBA" id="ARBA00022989"/>
    </source>
</evidence>
<feature type="chain" id="PRO_5045806975" description="PDZK1-interacting protein 1" evidence="7">
    <location>
        <begin position="21"/>
        <end position="102"/>
    </location>
</feature>